<proteinExistence type="predicted"/>
<accession>A0ACB8XQ82</accession>
<dbReference type="Proteomes" id="UP001055879">
    <property type="component" value="Linkage Group LG16"/>
</dbReference>
<organism evidence="1 2">
    <name type="scientific">Arctium lappa</name>
    <name type="common">Greater burdock</name>
    <name type="synonym">Lappa major</name>
    <dbReference type="NCBI Taxonomy" id="4217"/>
    <lineage>
        <taxon>Eukaryota</taxon>
        <taxon>Viridiplantae</taxon>
        <taxon>Streptophyta</taxon>
        <taxon>Embryophyta</taxon>
        <taxon>Tracheophyta</taxon>
        <taxon>Spermatophyta</taxon>
        <taxon>Magnoliopsida</taxon>
        <taxon>eudicotyledons</taxon>
        <taxon>Gunneridae</taxon>
        <taxon>Pentapetalae</taxon>
        <taxon>asterids</taxon>
        <taxon>campanulids</taxon>
        <taxon>Asterales</taxon>
        <taxon>Asteraceae</taxon>
        <taxon>Carduoideae</taxon>
        <taxon>Cardueae</taxon>
        <taxon>Arctiinae</taxon>
        <taxon>Arctium</taxon>
    </lineage>
</organism>
<evidence type="ECO:0000313" key="1">
    <source>
        <dbReference type="EMBL" id="KAI3669980.1"/>
    </source>
</evidence>
<keyword evidence="2" id="KW-1185">Reference proteome</keyword>
<reference evidence="1 2" key="2">
    <citation type="journal article" date="2022" name="Mol. Ecol. Resour.">
        <title>The genomes of chicory, endive, great burdock and yacon provide insights into Asteraceae paleo-polyploidization history and plant inulin production.</title>
        <authorList>
            <person name="Fan W."/>
            <person name="Wang S."/>
            <person name="Wang H."/>
            <person name="Wang A."/>
            <person name="Jiang F."/>
            <person name="Liu H."/>
            <person name="Zhao H."/>
            <person name="Xu D."/>
            <person name="Zhang Y."/>
        </authorList>
    </citation>
    <scope>NUCLEOTIDE SEQUENCE [LARGE SCALE GENOMIC DNA]</scope>
    <source>
        <strain evidence="2">cv. Niubang</strain>
    </source>
</reference>
<gene>
    <name evidence="1" type="ORF">L6452_41520</name>
</gene>
<reference evidence="2" key="1">
    <citation type="journal article" date="2022" name="Mol. Ecol. Resour.">
        <title>The genomes of chicory, endive, great burdock and yacon provide insights into Asteraceae palaeo-polyploidization history and plant inulin production.</title>
        <authorList>
            <person name="Fan W."/>
            <person name="Wang S."/>
            <person name="Wang H."/>
            <person name="Wang A."/>
            <person name="Jiang F."/>
            <person name="Liu H."/>
            <person name="Zhao H."/>
            <person name="Xu D."/>
            <person name="Zhang Y."/>
        </authorList>
    </citation>
    <scope>NUCLEOTIDE SEQUENCE [LARGE SCALE GENOMIC DNA]</scope>
    <source>
        <strain evidence="2">cv. Niubang</strain>
    </source>
</reference>
<name>A0ACB8XQ82_ARCLA</name>
<comment type="caution">
    <text evidence="1">The sequence shown here is derived from an EMBL/GenBank/DDBJ whole genome shotgun (WGS) entry which is preliminary data.</text>
</comment>
<protein>
    <submittedName>
        <fullName evidence="1">Uncharacterized protein</fullName>
    </submittedName>
</protein>
<sequence>MFSDEITFHEQGKVTWDSHYKPPVLLGVLFLQMIRNEGVRVRRDKNLKTTLAFPIEMIEGQLFLTVMEMQLSMLYDLPNSMVMHLEVDPKLCKQGTHSDGDYRNLKVLRNEKYKIILHRAVVNCEKERIAIPTFYCQM</sequence>
<dbReference type="EMBL" id="CM042062">
    <property type="protein sequence ID" value="KAI3669980.1"/>
    <property type="molecule type" value="Genomic_DNA"/>
</dbReference>
<evidence type="ECO:0000313" key="2">
    <source>
        <dbReference type="Proteomes" id="UP001055879"/>
    </source>
</evidence>